<evidence type="ECO:0000313" key="1">
    <source>
        <dbReference type="EMBL" id="HFK20513.1"/>
    </source>
</evidence>
<dbReference type="AlphaFoldDB" id="A0A7C3J405"/>
<dbReference type="EMBL" id="DSTX01000007">
    <property type="protein sequence ID" value="HFK20513.1"/>
    <property type="molecule type" value="Genomic_DNA"/>
</dbReference>
<sequence length="141" mass="15399">MNFNIGISLNQISGERLMEPERGIQNLQITTNISITKLAQADNILDLSFIFAVNYNPALANLTLKGTAKITGDKSDLEEIRKAFEQKKALPPMVLQTISNVAFVEGVILARSLNIPPPIPLPAIQQQNEMKGKAPSPSYIA</sequence>
<reference evidence="1" key="1">
    <citation type="journal article" date="2020" name="mSystems">
        <title>Genome- and Community-Level Interaction Insights into Carbon Utilization and Element Cycling Functions of Hydrothermarchaeota in Hydrothermal Sediment.</title>
        <authorList>
            <person name="Zhou Z."/>
            <person name="Liu Y."/>
            <person name="Xu W."/>
            <person name="Pan J."/>
            <person name="Luo Z.H."/>
            <person name="Li M."/>
        </authorList>
    </citation>
    <scope>NUCLEOTIDE SEQUENCE [LARGE SCALE GENOMIC DNA]</scope>
    <source>
        <strain evidence="1">SpSt-468</strain>
    </source>
</reference>
<accession>A0A7C3J405</accession>
<comment type="caution">
    <text evidence="1">The sequence shown here is derived from an EMBL/GenBank/DDBJ whole genome shotgun (WGS) entry which is preliminary data.</text>
</comment>
<protein>
    <submittedName>
        <fullName evidence="1">Uncharacterized protein</fullName>
    </submittedName>
</protein>
<proteinExistence type="predicted"/>
<organism evidence="1">
    <name type="scientific">Candidatus Methanomethylicus mesodigestus</name>
    <dbReference type="NCBI Taxonomy" id="1867258"/>
    <lineage>
        <taxon>Archaea</taxon>
        <taxon>Thermoproteota</taxon>
        <taxon>Methanosuratincolia</taxon>
        <taxon>Candidatus Methanomethylicales</taxon>
        <taxon>Candidatus Methanomethylicaceae</taxon>
        <taxon>Candidatus Methanomethylicus</taxon>
    </lineage>
</organism>
<gene>
    <name evidence="1" type="ORF">ENS19_04440</name>
</gene>
<name>A0A7C3J405_9CREN</name>